<dbReference type="AlphaFoldDB" id="A0A6P5S5U9"/>
<name>A0A6P5S5U9_PRUAV</name>
<proteinExistence type="predicted"/>
<accession>A0A6P5S5U9</accession>
<dbReference type="InterPro" id="IPR018872">
    <property type="entry name" value="Zn-cluster-dom"/>
</dbReference>
<dbReference type="FunFam" id="2.20.25.80:FF:000004">
    <property type="entry name" value="WRKY transcription factor 65"/>
    <property type="match status" value="1"/>
</dbReference>
<dbReference type="SUPFAM" id="SSF118290">
    <property type="entry name" value="WRKY DNA-binding domain"/>
    <property type="match status" value="1"/>
</dbReference>
<evidence type="ECO:0000256" key="5">
    <source>
        <dbReference type="ARBA" id="ARBA00023242"/>
    </source>
</evidence>
<dbReference type="GO" id="GO:0005634">
    <property type="term" value="C:nucleus"/>
    <property type="evidence" value="ECO:0007669"/>
    <property type="project" value="UniProtKB-SubCell"/>
</dbReference>
<reference evidence="8" key="1">
    <citation type="submission" date="2025-08" db="UniProtKB">
        <authorList>
            <consortium name="RefSeq"/>
        </authorList>
    </citation>
    <scope>IDENTIFICATION</scope>
</reference>
<dbReference type="Gene3D" id="2.20.25.80">
    <property type="entry name" value="WRKY domain"/>
    <property type="match status" value="1"/>
</dbReference>
<keyword evidence="5" id="KW-0539">Nucleus</keyword>
<keyword evidence="3" id="KW-0238">DNA-binding</keyword>
<evidence type="ECO:0000256" key="1">
    <source>
        <dbReference type="ARBA" id="ARBA00004123"/>
    </source>
</evidence>
<protein>
    <submittedName>
        <fullName evidence="8">Probable WRKY transcription factor 74</fullName>
    </submittedName>
</protein>
<evidence type="ECO:0000313" key="8">
    <source>
        <dbReference type="RefSeq" id="XP_021811064.1"/>
    </source>
</evidence>
<evidence type="ECO:0000256" key="3">
    <source>
        <dbReference type="ARBA" id="ARBA00023125"/>
    </source>
</evidence>
<dbReference type="GO" id="GO:0005516">
    <property type="term" value="F:calmodulin binding"/>
    <property type="evidence" value="ECO:0007669"/>
    <property type="project" value="UniProtKB-ARBA"/>
</dbReference>
<dbReference type="InterPro" id="IPR003657">
    <property type="entry name" value="WRKY_dom"/>
</dbReference>
<evidence type="ECO:0000256" key="4">
    <source>
        <dbReference type="ARBA" id="ARBA00023163"/>
    </source>
</evidence>
<dbReference type="InterPro" id="IPR036576">
    <property type="entry name" value="WRKY_dom_sf"/>
</dbReference>
<dbReference type="Pfam" id="PF03106">
    <property type="entry name" value="WRKY"/>
    <property type="match status" value="1"/>
</dbReference>
<dbReference type="GeneID" id="110754314"/>
<dbReference type="InterPro" id="IPR044810">
    <property type="entry name" value="WRKY_plant"/>
</dbReference>
<feature type="domain" description="WRKY" evidence="6">
    <location>
        <begin position="287"/>
        <end position="353"/>
    </location>
</feature>
<dbReference type="PANTHER" id="PTHR31282">
    <property type="entry name" value="WRKY TRANSCRIPTION FACTOR 21-RELATED"/>
    <property type="match status" value="1"/>
</dbReference>
<dbReference type="GO" id="GO:0003700">
    <property type="term" value="F:DNA-binding transcription factor activity"/>
    <property type="evidence" value="ECO:0007669"/>
    <property type="project" value="InterPro"/>
</dbReference>
<dbReference type="RefSeq" id="XP_021811064.1">
    <property type="nucleotide sequence ID" value="XM_021955372.1"/>
</dbReference>
<dbReference type="KEGG" id="pavi:110754314"/>
<sequence length="355" mass="40133">MDEVEEANKAAVESCHGVLSHLCQPKGQVHCKNLLAETEEAVFKFKRVVSLLGSGLGHGRVRKLKKFKQPPLAQNIFLDGPNYRLDISTKPLQLLPATSVENRRAEKDSKYGSSLRHTQSQKVFLGNPNPVVDLDMNIKLPLQIPKTKPLQQYHFLEQKHEHQQEIQRMQLQPQQLKYQADTMYSGRNRGINLAFDRSTRTPSMSSARSFVSCLSVDGGVANTHCDSFQLIRGVPQPPDRISQQQRRCNGAGENRTVKCGSSGKCQYPKKRKVRVKRSFKVPAISNKIADIPADEYSWRKYGQKPIKGSPYPRGYYKCSSIRGCPARKHVERSLEDPAMLVVTYEGEHKHSPSEQ</sequence>
<dbReference type="SMART" id="SM00774">
    <property type="entry name" value="WRKY"/>
    <property type="match status" value="1"/>
</dbReference>
<keyword evidence="4" id="KW-0804">Transcription</keyword>
<organism evidence="7 8">
    <name type="scientific">Prunus avium</name>
    <name type="common">Cherry</name>
    <name type="synonym">Cerasus avium</name>
    <dbReference type="NCBI Taxonomy" id="42229"/>
    <lineage>
        <taxon>Eukaryota</taxon>
        <taxon>Viridiplantae</taxon>
        <taxon>Streptophyta</taxon>
        <taxon>Embryophyta</taxon>
        <taxon>Tracheophyta</taxon>
        <taxon>Spermatophyta</taxon>
        <taxon>Magnoliopsida</taxon>
        <taxon>eudicotyledons</taxon>
        <taxon>Gunneridae</taxon>
        <taxon>Pentapetalae</taxon>
        <taxon>rosids</taxon>
        <taxon>fabids</taxon>
        <taxon>Rosales</taxon>
        <taxon>Rosaceae</taxon>
        <taxon>Amygdaloideae</taxon>
        <taxon>Amygdaleae</taxon>
        <taxon>Prunus</taxon>
    </lineage>
</organism>
<dbReference type="Proteomes" id="UP000515124">
    <property type="component" value="Unplaced"/>
</dbReference>
<keyword evidence="2" id="KW-0805">Transcription regulation</keyword>
<evidence type="ECO:0000313" key="7">
    <source>
        <dbReference type="Proteomes" id="UP000515124"/>
    </source>
</evidence>
<evidence type="ECO:0000259" key="6">
    <source>
        <dbReference type="PROSITE" id="PS50811"/>
    </source>
</evidence>
<comment type="subcellular location">
    <subcellularLocation>
        <location evidence="1">Nucleus</location>
    </subcellularLocation>
</comment>
<dbReference type="GO" id="GO:0043565">
    <property type="term" value="F:sequence-specific DNA binding"/>
    <property type="evidence" value="ECO:0007669"/>
    <property type="project" value="InterPro"/>
</dbReference>
<keyword evidence="7" id="KW-1185">Reference proteome</keyword>
<gene>
    <name evidence="8" type="primary">LOC110754314</name>
</gene>
<dbReference type="PROSITE" id="PS50811">
    <property type="entry name" value="WRKY"/>
    <property type="match status" value="1"/>
</dbReference>
<dbReference type="Pfam" id="PF10533">
    <property type="entry name" value="Plant_zn_clust"/>
    <property type="match status" value="1"/>
</dbReference>
<evidence type="ECO:0000256" key="2">
    <source>
        <dbReference type="ARBA" id="ARBA00023015"/>
    </source>
</evidence>